<gene>
    <name evidence="2" type="ORF">GCM10023186_11520</name>
</gene>
<sequence length="179" mass="20060">MLRSAEVSLRALEDTDLSFLYELENDAAVWGVGSDTLTPVSRYNLRRYLDNAAADFYEVRQLRLVICAHAGNRAVGTIDVFDFQPHHRRAAVGIMVAHNERRHGYAAAALHLLIDYARYTLQLHQIYCTVAAGNTASLKLFRSVGFQRVGVRRQWLRSGSGWQDAVEMQCLLHAPSTGA</sequence>
<keyword evidence="3" id="KW-1185">Reference proteome</keyword>
<dbReference type="InterPro" id="IPR016181">
    <property type="entry name" value="Acyl_CoA_acyltransferase"/>
</dbReference>
<protein>
    <submittedName>
        <fullName evidence="2">GNAT family N-acetyltransferase</fullName>
    </submittedName>
</protein>
<dbReference type="Pfam" id="PF13302">
    <property type="entry name" value="Acetyltransf_3"/>
    <property type="match status" value="1"/>
</dbReference>
<dbReference type="Proteomes" id="UP001500454">
    <property type="component" value="Unassembled WGS sequence"/>
</dbReference>
<dbReference type="PANTHER" id="PTHR43415:SF3">
    <property type="entry name" value="GNAT-FAMILY ACETYLTRANSFERASE"/>
    <property type="match status" value="1"/>
</dbReference>
<dbReference type="PANTHER" id="PTHR43415">
    <property type="entry name" value="SPERMIDINE N(1)-ACETYLTRANSFERASE"/>
    <property type="match status" value="1"/>
</dbReference>
<dbReference type="PROSITE" id="PS51186">
    <property type="entry name" value="GNAT"/>
    <property type="match status" value="1"/>
</dbReference>
<dbReference type="Gene3D" id="3.40.630.30">
    <property type="match status" value="1"/>
</dbReference>
<dbReference type="RefSeq" id="WP_345222197.1">
    <property type="nucleotide sequence ID" value="NZ_BAABHA010000002.1"/>
</dbReference>
<proteinExistence type="predicted"/>
<name>A0ABP8IWC7_9BACT</name>
<accession>A0ABP8IWC7</accession>
<comment type="caution">
    <text evidence="2">The sequence shown here is derived from an EMBL/GenBank/DDBJ whole genome shotgun (WGS) entry which is preliminary data.</text>
</comment>
<evidence type="ECO:0000313" key="3">
    <source>
        <dbReference type="Proteomes" id="UP001500454"/>
    </source>
</evidence>
<dbReference type="InterPro" id="IPR000182">
    <property type="entry name" value="GNAT_dom"/>
</dbReference>
<dbReference type="CDD" id="cd04301">
    <property type="entry name" value="NAT_SF"/>
    <property type="match status" value="1"/>
</dbReference>
<reference evidence="3" key="1">
    <citation type="journal article" date="2019" name="Int. J. Syst. Evol. Microbiol.">
        <title>The Global Catalogue of Microorganisms (GCM) 10K type strain sequencing project: providing services to taxonomists for standard genome sequencing and annotation.</title>
        <authorList>
            <consortium name="The Broad Institute Genomics Platform"/>
            <consortium name="The Broad Institute Genome Sequencing Center for Infectious Disease"/>
            <person name="Wu L."/>
            <person name="Ma J."/>
        </authorList>
    </citation>
    <scope>NUCLEOTIDE SEQUENCE [LARGE SCALE GENOMIC DNA]</scope>
    <source>
        <strain evidence="3">JCM 17924</strain>
    </source>
</reference>
<feature type="domain" description="N-acetyltransferase" evidence="1">
    <location>
        <begin position="7"/>
        <end position="173"/>
    </location>
</feature>
<organism evidence="2 3">
    <name type="scientific">Hymenobacter koreensis</name>
    <dbReference type="NCBI Taxonomy" id="1084523"/>
    <lineage>
        <taxon>Bacteria</taxon>
        <taxon>Pseudomonadati</taxon>
        <taxon>Bacteroidota</taxon>
        <taxon>Cytophagia</taxon>
        <taxon>Cytophagales</taxon>
        <taxon>Hymenobacteraceae</taxon>
        <taxon>Hymenobacter</taxon>
    </lineage>
</organism>
<dbReference type="SUPFAM" id="SSF55729">
    <property type="entry name" value="Acyl-CoA N-acyltransferases (Nat)"/>
    <property type="match status" value="1"/>
</dbReference>
<evidence type="ECO:0000313" key="2">
    <source>
        <dbReference type="EMBL" id="GAA4377050.1"/>
    </source>
</evidence>
<evidence type="ECO:0000259" key="1">
    <source>
        <dbReference type="PROSITE" id="PS51186"/>
    </source>
</evidence>
<dbReference type="EMBL" id="BAABHA010000002">
    <property type="protein sequence ID" value="GAA4377050.1"/>
    <property type="molecule type" value="Genomic_DNA"/>
</dbReference>